<feature type="transmembrane region" description="Helical" evidence="1">
    <location>
        <begin position="130"/>
        <end position="150"/>
    </location>
</feature>
<keyword evidence="1" id="KW-0812">Transmembrane</keyword>
<name>A0ABX0RHZ7_9GAMM</name>
<comment type="caution">
    <text evidence="2">The sequence shown here is derived from an EMBL/GenBank/DDBJ whole genome shotgun (WGS) entry which is preliminary data.</text>
</comment>
<evidence type="ECO:0000313" key="2">
    <source>
        <dbReference type="EMBL" id="NIF23936.1"/>
    </source>
</evidence>
<dbReference type="RefSeq" id="WP_167017623.1">
    <property type="nucleotide sequence ID" value="NZ_VWXF01000011.1"/>
</dbReference>
<feature type="transmembrane region" description="Helical" evidence="1">
    <location>
        <begin position="6"/>
        <end position="25"/>
    </location>
</feature>
<reference evidence="2 3" key="1">
    <citation type="journal article" date="2019" name="bioRxiv">
        <title>Bacteria contribute to plant secondary compound degradation in a generalist herbivore system.</title>
        <authorList>
            <person name="Francoeur C.B."/>
            <person name="Khadempour L."/>
            <person name="Moreira-Soto R.D."/>
            <person name="Gotting K."/>
            <person name="Book A.J."/>
            <person name="Pinto-Tomas A.A."/>
            <person name="Keefover-Ring K."/>
            <person name="Currie C.R."/>
        </authorList>
    </citation>
    <scope>NUCLEOTIDE SEQUENCE [LARGE SCALE GENOMIC DNA]</scope>
    <source>
        <strain evidence="2">Acro-835</strain>
    </source>
</reference>
<sequence length="169" mass="18772">MTELLFMATIAVAGMSVSLCLKDLGGSGAALRRWRQHHGGRSDPDMEFLIQHAVEAFSSRHRLSEQETARLQEVRSRPGMVPVTLLLQPDLVTRKQGKFERGARLNVMFGLILAITIIFPPSVGLAMNHIWLWFLPLLNVGAFLACMQLVKNVLPDMSLLNLLLTGKAK</sequence>
<dbReference type="Proteomes" id="UP001515683">
    <property type="component" value="Unassembled WGS sequence"/>
</dbReference>
<protein>
    <submittedName>
        <fullName evidence="2">Uncharacterized protein</fullName>
    </submittedName>
</protein>
<feature type="transmembrane region" description="Helical" evidence="1">
    <location>
        <begin position="105"/>
        <end position="124"/>
    </location>
</feature>
<evidence type="ECO:0000256" key="1">
    <source>
        <dbReference type="SAM" id="Phobius"/>
    </source>
</evidence>
<organism evidence="2 3">
    <name type="scientific">Candidatus Pantoea multigeneris</name>
    <dbReference type="NCBI Taxonomy" id="2608357"/>
    <lineage>
        <taxon>Bacteria</taxon>
        <taxon>Pseudomonadati</taxon>
        <taxon>Pseudomonadota</taxon>
        <taxon>Gammaproteobacteria</taxon>
        <taxon>Enterobacterales</taxon>
        <taxon>Erwiniaceae</taxon>
        <taxon>Pantoea</taxon>
    </lineage>
</organism>
<keyword evidence="1" id="KW-0472">Membrane</keyword>
<accession>A0ABX0RHZ7</accession>
<keyword evidence="3" id="KW-1185">Reference proteome</keyword>
<proteinExistence type="predicted"/>
<gene>
    <name evidence="2" type="ORF">F3J40_20355</name>
</gene>
<dbReference type="EMBL" id="VWXF01000011">
    <property type="protein sequence ID" value="NIF23936.1"/>
    <property type="molecule type" value="Genomic_DNA"/>
</dbReference>
<evidence type="ECO:0000313" key="3">
    <source>
        <dbReference type="Proteomes" id="UP001515683"/>
    </source>
</evidence>
<keyword evidence="1" id="KW-1133">Transmembrane helix</keyword>